<dbReference type="Pfam" id="PF13481">
    <property type="entry name" value="AAA_25"/>
    <property type="match status" value="1"/>
</dbReference>
<evidence type="ECO:0000256" key="12">
    <source>
        <dbReference type="NCBIfam" id="TIGR00416"/>
    </source>
</evidence>
<feature type="short sequence motif" description="RadA KNRFG motif" evidence="11">
    <location>
        <begin position="257"/>
        <end position="261"/>
    </location>
</feature>
<dbReference type="Pfam" id="PF18073">
    <property type="entry name" value="Zn_ribbon_LapB"/>
    <property type="match status" value="1"/>
</dbReference>
<evidence type="ECO:0000259" key="14">
    <source>
        <dbReference type="PROSITE" id="PS50162"/>
    </source>
</evidence>
<evidence type="ECO:0000313" key="16">
    <source>
        <dbReference type="Proteomes" id="UP000321827"/>
    </source>
</evidence>
<dbReference type="SMART" id="SM00382">
    <property type="entry name" value="AAA"/>
    <property type="match status" value="1"/>
</dbReference>
<evidence type="ECO:0000256" key="3">
    <source>
        <dbReference type="ARBA" id="ARBA00022763"/>
    </source>
</evidence>
<dbReference type="HAMAP" id="MF_01498">
    <property type="entry name" value="RadA_bact"/>
    <property type="match status" value="1"/>
</dbReference>
<comment type="caution">
    <text evidence="15">The sequence shown here is derived from an EMBL/GenBank/DDBJ whole genome shotgun (WGS) entry which is preliminary data.</text>
</comment>
<dbReference type="EMBL" id="BJXN01000004">
    <property type="protein sequence ID" value="GEM89410.1"/>
    <property type="molecule type" value="Genomic_DNA"/>
</dbReference>
<evidence type="ECO:0000256" key="2">
    <source>
        <dbReference type="ARBA" id="ARBA00022741"/>
    </source>
</evidence>
<dbReference type="GO" id="GO:0140664">
    <property type="term" value="F:ATP-dependent DNA damage sensor activity"/>
    <property type="evidence" value="ECO:0007669"/>
    <property type="project" value="InterPro"/>
</dbReference>
<evidence type="ECO:0000256" key="8">
    <source>
        <dbReference type="ARBA" id="ARBA00023016"/>
    </source>
</evidence>
<evidence type="ECO:0000256" key="9">
    <source>
        <dbReference type="ARBA" id="ARBA00023125"/>
    </source>
</evidence>
<dbReference type="InterPro" id="IPR020588">
    <property type="entry name" value="RecA_ATP-bd"/>
</dbReference>
<dbReference type="InterPro" id="IPR003593">
    <property type="entry name" value="AAA+_ATPase"/>
</dbReference>
<evidence type="ECO:0000256" key="11">
    <source>
        <dbReference type="HAMAP-Rule" id="MF_01498"/>
    </source>
</evidence>
<protein>
    <recommendedName>
        <fullName evidence="11 12">DNA repair protein RadA</fullName>
    </recommendedName>
</protein>
<dbReference type="Proteomes" id="UP000321827">
    <property type="component" value="Unassembled WGS sequence"/>
</dbReference>
<dbReference type="Pfam" id="PF13541">
    <property type="entry name" value="ChlI"/>
    <property type="match status" value="1"/>
</dbReference>
<reference evidence="15 16" key="1">
    <citation type="submission" date="2019-07" db="EMBL/GenBank/DDBJ databases">
        <title>Whole genome shotgun sequence of Oceanithermus desulfurans NBRC 100063.</title>
        <authorList>
            <person name="Hosoyama A."/>
            <person name="Uohara A."/>
            <person name="Ohji S."/>
            <person name="Ichikawa N."/>
        </authorList>
    </citation>
    <scope>NUCLEOTIDE SEQUENCE [LARGE SCALE GENOMIC DNA]</scope>
    <source>
        <strain evidence="15 16">NBRC 100063</strain>
    </source>
</reference>
<keyword evidence="4 13" id="KW-0863">Zinc-finger</keyword>
<accession>A0A511RID8</accession>
<keyword evidence="3 11" id="KW-0227">DNA damage</keyword>
<gene>
    <name evidence="11 15" type="primary">radA</name>
    <name evidence="15" type="ORF">ODE01S_08440</name>
</gene>
<dbReference type="GO" id="GO:0000725">
    <property type="term" value="P:recombinational repair"/>
    <property type="evidence" value="ECO:0007669"/>
    <property type="project" value="UniProtKB-UniRule"/>
</dbReference>
<dbReference type="AlphaFoldDB" id="A0A511RID8"/>
<dbReference type="PANTHER" id="PTHR32472:SF10">
    <property type="entry name" value="DNA REPAIR PROTEIN RADA-LIKE PROTEIN"/>
    <property type="match status" value="1"/>
</dbReference>
<dbReference type="SUPFAM" id="SSF54211">
    <property type="entry name" value="Ribosomal protein S5 domain 2-like"/>
    <property type="match status" value="1"/>
</dbReference>
<keyword evidence="7 11" id="KW-0067">ATP-binding</keyword>
<feature type="region of interest" description="Lon-protease-like" evidence="11">
    <location>
        <begin position="356"/>
        <end position="444"/>
    </location>
</feature>
<evidence type="ECO:0000256" key="13">
    <source>
        <dbReference type="RuleBase" id="RU003555"/>
    </source>
</evidence>
<dbReference type="SUPFAM" id="SSF52540">
    <property type="entry name" value="P-loop containing nucleoside triphosphate hydrolases"/>
    <property type="match status" value="1"/>
</dbReference>
<dbReference type="NCBIfam" id="TIGR00416">
    <property type="entry name" value="sms"/>
    <property type="match status" value="1"/>
</dbReference>
<dbReference type="InterPro" id="IPR027417">
    <property type="entry name" value="P-loop_NTPase"/>
</dbReference>
<evidence type="ECO:0000256" key="7">
    <source>
        <dbReference type="ARBA" id="ARBA00022840"/>
    </source>
</evidence>
<name>A0A511RID8_9DEIN</name>
<dbReference type="Gene3D" id="3.30.230.10">
    <property type="match status" value="1"/>
</dbReference>
<evidence type="ECO:0000256" key="10">
    <source>
        <dbReference type="ARBA" id="ARBA00023204"/>
    </source>
</evidence>
<dbReference type="InterPro" id="IPR014721">
    <property type="entry name" value="Ribsml_uS5_D2-typ_fold_subgr"/>
</dbReference>
<dbReference type="InterPro" id="IPR041166">
    <property type="entry name" value="Rubredoxin_2"/>
</dbReference>
<keyword evidence="1 11" id="KW-0479">Metal-binding</keyword>
<comment type="function">
    <text evidence="13">DNA-dependent ATPase involved in processing of recombination intermediates, plays a role in repairing DNA breaks. Stimulates the branch migration of RecA-mediated strand transfer reactions, allowing the 3' invading strand to extend heteroduplex DNA faster. Binds ssDNA in the presence of ADP but not other nucleotides, has ATPase activity that is stimulated by ssDNA and various branched DNA structures, but inhibited by SSB. Does not have RecA's homology-searching function.</text>
</comment>
<organism evidence="15 16">
    <name type="scientific">Oceanithermus desulfurans NBRC 100063</name>
    <dbReference type="NCBI Taxonomy" id="1227550"/>
    <lineage>
        <taxon>Bacteria</taxon>
        <taxon>Thermotogati</taxon>
        <taxon>Deinococcota</taxon>
        <taxon>Deinococci</taxon>
        <taxon>Thermales</taxon>
        <taxon>Thermaceae</taxon>
        <taxon>Oceanithermus</taxon>
    </lineage>
</organism>
<feature type="binding site" evidence="11">
    <location>
        <begin position="106"/>
        <end position="113"/>
    </location>
    <ligand>
        <name>ATP</name>
        <dbReference type="ChEBI" id="CHEBI:30616"/>
    </ligand>
</feature>
<evidence type="ECO:0000256" key="6">
    <source>
        <dbReference type="ARBA" id="ARBA00022833"/>
    </source>
</evidence>
<dbReference type="GO" id="GO:0008270">
    <property type="term" value="F:zinc ion binding"/>
    <property type="evidence" value="ECO:0007669"/>
    <property type="project" value="UniProtKB-KW"/>
</dbReference>
<keyword evidence="5" id="KW-0378">Hydrolase</keyword>
<dbReference type="GO" id="GO:0005829">
    <property type="term" value="C:cytosol"/>
    <property type="evidence" value="ECO:0007669"/>
    <property type="project" value="TreeGrafter"/>
</dbReference>
<dbReference type="CDD" id="cd01121">
    <property type="entry name" value="RadA_SMS_N"/>
    <property type="match status" value="1"/>
</dbReference>
<dbReference type="InterPro" id="IPR004504">
    <property type="entry name" value="DNA_repair_RadA"/>
</dbReference>
<comment type="domain">
    <text evidence="11">The middle region has homology to RecA with ATPase motifs including the RadA KNRFG motif, while the C-terminus is homologous to Lon protease.</text>
</comment>
<evidence type="ECO:0000256" key="4">
    <source>
        <dbReference type="ARBA" id="ARBA00022771"/>
    </source>
</evidence>
<feature type="domain" description="RecA family profile 1" evidence="14">
    <location>
        <begin position="77"/>
        <end position="222"/>
    </location>
</feature>
<dbReference type="GO" id="GO:0016787">
    <property type="term" value="F:hydrolase activity"/>
    <property type="evidence" value="ECO:0007669"/>
    <property type="project" value="UniProtKB-KW"/>
</dbReference>
<evidence type="ECO:0000313" key="15">
    <source>
        <dbReference type="EMBL" id="GEM89410.1"/>
    </source>
</evidence>
<keyword evidence="8 11" id="KW-0346">Stress response</keyword>
<keyword evidence="6 13" id="KW-0862">Zinc</keyword>
<dbReference type="InterPro" id="IPR020568">
    <property type="entry name" value="Ribosomal_Su5_D2-typ_SF"/>
</dbReference>
<proteinExistence type="inferred from homology"/>
<dbReference type="PROSITE" id="PS50162">
    <property type="entry name" value="RECA_2"/>
    <property type="match status" value="1"/>
</dbReference>
<evidence type="ECO:0000256" key="5">
    <source>
        <dbReference type="ARBA" id="ARBA00022801"/>
    </source>
</evidence>
<dbReference type="GO" id="GO:0005524">
    <property type="term" value="F:ATP binding"/>
    <property type="evidence" value="ECO:0007669"/>
    <property type="project" value="UniProtKB-UniRule"/>
</dbReference>
<evidence type="ECO:0000256" key="1">
    <source>
        <dbReference type="ARBA" id="ARBA00022723"/>
    </source>
</evidence>
<dbReference type="Gene3D" id="3.40.50.300">
    <property type="entry name" value="P-loop containing nucleotide triphosphate hydrolases"/>
    <property type="match status" value="1"/>
</dbReference>
<sequence length="444" mass="46211">MGTRPPQGAAVCFEVGMAKQKSQFRCVECGYRAPKPLGRCPSCGAWGSFSEERTGEGGPAAASPAGVMPLAEVDAEALPRYSSGSGEVDRVLGGGFVPGAALLIGGEPGVGKSTLLLQVADRVLKSGKRVVYVAGEESPQQVKLRAERLGVSPRLELMRDTRLDAVLAGLEAHAPDLVVVDSIQTLESEGVPGSLVAVRNATQALVRWAKAAGGTLVLVGHVTKEGTVAGPKVIEHVVDATLYLETAGVFRVLRSAKNRFGPVGEVGVFRMEHAGLVEVANPSEAFLAERPLGVPGSTVGLALYGERVIALEVQALAAKSPYAAPKRVAQGLDPRRVDVVLAVLERRLGLKLGHLDVYVNLAGGLRVNDPGLDLAVALAVYSAVMGRPVHPQTAAVGEVGLAGEVRSVTLLEARLREGRRAGFERVLGPGALATVEAAVREALV</sequence>
<dbReference type="PANTHER" id="PTHR32472">
    <property type="entry name" value="DNA REPAIR PROTEIN RADA"/>
    <property type="match status" value="1"/>
</dbReference>
<keyword evidence="2 11" id="KW-0547">Nucleotide-binding</keyword>
<keyword evidence="10 11" id="KW-0234">DNA repair</keyword>
<comment type="similarity">
    <text evidence="11 13">Belongs to the RecA family. RadA subfamily.</text>
</comment>
<dbReference type="GO" id="GO:0003684">
    <property type="term" value="F:damaged DNA binding"/>
    <property type="evidence" value="ECO:0007669"/>
    <property type="project" value="InterPro"/>
</dbReference>
<comment type="function">
    <text evidence="11">Plays a role in repairing double-strand DNA breaks, probably involving stabilizing or processing branched DNA or blocked replication forks.</text>
</comment>
<dbReference type="PRINTS" id="PR01874">
    <property type="entry name" value="DNAREPAIRADA"/>
</dbReference>
<keyword evidence="9 11" id="KW-0238">DNA-binding</keyword>